<dbReference type="AlphaFoldDB" id="A0A562ZLA5"/>
<sequence>MGAIFNREDPNYGKYTTASEAVGTKAKRKYDDPAYFYARSLVVPDRDHAYELLADCCPPKQLQDHNFFGHGDIRSYAHNILELAAQRYDRRPTPEEVADWARGYVKLQEMHLCANFSWDPSQKLPAINAIDANNPTGKHRDWETCLTLGFGPKGRSQNHTCTIYCKYELLLKDMPKPGPLQQRLLDLARRSLRIEIKLYSQWFRTHGVDEAGRVWLAKTYKGEKPLKSLLYVMNWESVDLDALYFELLKTYNIANSIQRQLTDDEVEGLSNGARRAYRLWLGGNDLAAEYCRASVHKHAKEVKLKFGVDISAARRPEKLPALDLGDLLVPANIVPIPEWAYGTARYWPPGKSLVRAEDVAISGL</sequence>
<evidence type="ECO:0000259" key="1">
    <source>
        <dbReference type="Pfam" id="PF05144"/>
    </source>
</evidence>
<dbReference type="EMBL" id="VOBQ01000016">
    <property type="protein sequence ID" value="TWO69136.1"/>
    <property type="molecule type" value="Genomic_DNA"/>
</dbReference>
<evidence type="ECO:0000313" key="2">
    <source>
        <dbReference type="EMBL" id="TWO69136.1"/>
    </source>
</evidence>
<accession>A0A562ZLA5</accession>
<evidence type="ECO:0000313" key="3">
    <source>
        <dbReference type="Proteomes" id="UP000318199"/>
    </source>
</evidence>
<gene>
    <name evidence="2" type="ORF">FN976_20600</name>
</gene>
<feature type="domain" description="Replication-associated protein G2P N-terminal" evidence="1">
    <location>
        <begin position="50"/>
        <end position="209"/>
    </location>
</feature>
<proteinExistence type="predicted"/>
<dbReference type="Proteomes" id="UP000318199">
    <property type="component" value="Unassembled WGS sequence"/>
</dbReference>
<organism evidence="2 3">
    <name type="scientific">Caenimonas sedimenti</name>
    <dbReference type="NCBI Taxonomy" id="2596921"/>
    <lineage>
        <taxon>Bacteria</taxon>
        <taxon>Pseudomonadati</taxon>
        <taxon>Pseudomonadota</taxon>
        <taxon>Betaproteobacteria</taxon>
        <taxon>Burkholderiales</taxon>
        <taxon>Comamonadaceae</taxon>
        <taxon>Caenimonas</taxon>
    </lineage>
</organism>
<comment type="caution">
    <text evidence="2">The sequence shown here is derived from an EMBL/GenBank/DDBJ whole genome shotgun (WGS) entry which is preliminary data.</text>
</comment>
<dbReference type="InterPro" id="IPR022686">
    <property type="entry name" value="G2P_N"/>
</dbReference>
<reference evidence="2 3" key="1">
    <citation type="submission" date="2019-07" db="EMBL/GenBank/DDBJ databases">
        <title>Caenimonas sedimenti sp. nov., isolated from activated sludge.</title>
        <authorList>
            <person name="Xu J."/>
        </authorList>
    </citation>
    <scope>NUCLEOTIDE SEQUENCE [LARGE SCALE GENOMIC DNA]</scope>
    <source>
        <strain evidence="2 3">HX-9-20</strain>
    </source>
</reference>
<name>A0A562ZLA5_9BURK</name>
<dbReference type="GO" id="GO:0006260">
    <property type="term" value="P:DNA replication"/>
    <property type="evidence" value="ECO:0007669"/>
    <property type="project" value="InterPro"/>
</dbReference>
<keyword evidence="3" id="KW-1185">Reference proteome</keyword>
<dbReference type="OrthoDB" id="8479364at2"/>
<dbReference type="Pfam" id="PF05144">
    <property type="entry name" value="Phage_CRI"/>
    <property type="match status" value="1"/>
</dbReference>
<dbReference type="RefSeq" id="WP_145894947.1">
    <property type="nucleotide sequence ID" value="NZ_VOBQ01000016.1"/>
</dbReference>
<protein>
    <recommendedName>
        <fullName evidence="1">Replication-associated protein G2P N-terminal domain-containing protein</fullName>
    </recommendedName>
</protein>